<proteinExistence type="predicted"/>
<name>A0A7W6DIK3_9SPHN</name>
<organism evidence="1 2">
    <name type="scientific">Sphingobium fontiphilum</name>
    <dbReference type="NCBI Taxonomy" id="944425"/>
    <lineage>
        <taxon>Bacteria</taxon>
        <taxon>Pseudomonadati</taxon>
        <taxon>Pseudomonadota</taxon>
        <taxon>Alphaproteobacteria</taxon>
        <taxon>Sphingomonadales</taxon>
        <taxon>Sphingomonadaceae</taxon>
        <taxon>Sphingobium</taxon>
    </lineage>
</organism>
<dbReference type="RefSeq" id="WP_183956219.1">
    <property type="nucleotide sequence ID" value="NZ_JACIEB010000007.1"/>
</dbReference>
<reference evidence="1 2" key="1">
    <citation type="submission" date="2020-08" db="EMBL/GenBank/DDBJ databases">
        <title>Genomic Encyclopedia of Type Strains, Phase IV (KMG-IV): sequencing the most valuable type-strain genomes for metagenomic binning, comparative biology and taxonomic classification.</title>
        <authorList>
            <person name="Goeker M."/>
        </authorList>
    </citation>
    <scope>NUCLEOTIDE SEQUENCE [LARGE SCALE GENOMIC DNA]</scope>
    <source>
        <strain evidence="1 2">DSM 29348</strain>
    </source>
</reference>
<gene>
    <name evidence="1" type="ORF">GGR44_002961</name>
</gene>
<protein>
    <submittedName>
        <fullName evidence="1">Cu/Ag efflux protein CusF</fullName>
    </submittedName>
</protein>
<dbReference type="Proteomes" id="UP000552757">
    <property type="component" value="Unassembled WGS sequence"/>
</dbReference>
<dbReference type="AlphaFoldDB" id="A0A7W6DIK3"/>
<dbReference type="Pfam" id="PF11604">
    <property type="entry name" value="CusF_Ec"/>
    <property type="match status" value="1"/>
</dbReference>
<dbReference type="EMBL" id="JACIEB010000007">
    <property type="protein sequence ID" value="MBB3983274.1"/>
    <property type="molecule type" value="Genomic_DNA"/>
</dbReference>
<keyword evidence="2" id="KW-1185">Reference proteome</keyword>
<dbReference type="Gene3D" id="2.40.50.320">
    <property type="entry name" value="Copper binding periplasmic protein CusF"/>
    <property type="match status" value="1"/>
</dbReference>
<evidence type="ECO:0000313" key="1">
    <source>
        <dbReference type="EMBL" id="MBB3983274.1"/>
    </source>
</evidence>
<accession>A0A7W6DIK3</accession>
<dbReference type="PROSITE" id="PS51257">
    <property type="entry name" value="PROKAR_LIPOPROTEIN"/>
    <property type="match status" value="1"/>
</dbReference>
<evidence type="ECO:0000313" key="2">
    <source>
        <dbReference type="Proteomes" id="UP000552757"/>
    </source>
</evidence>
<sequence>MKKTLTIAVGLSAIATLTACKKEAEVPKPSQSAAADAGTISGMPKATAMKHGMAAGTVTAIDTAKGTITLDHGAITGLGWPAMTMGFAARPEILSGIKIGDKVDFEIDWDGKDGTVTKIAKSRS</sequence>
<comment type="caution">
    <text evidence="1">The sequence shown here is derived from an EMBL/GenBank/DDBJ whole genome shotgun (WGS) entry which is preliminary data.</text>
</comment>
<dbReference type="InterPro" id="IPR042230">
    <property type="entry name" value="CusF_sf"/>
</dbReference>
<dbReference type="InterPro" id="IPR021647">
    <property type="entry name" value="CusF_Ec"/>
</dbReference>